<evidence type="ECO:0000313" key="2">
    <source>
        <dbReference type="RefSeq" id="XP_045141732.1"/>
    </source>
</evidence>
<organism evidence="1 2">
    <name type="scientific">Echinops telfairi</name>
    <name type="common">Lesser hedgehog tenrec</name>
    <dbReference type="NCBI Taxonomy" id="9371"/>
    <lineage>
        <taxon>Eukaryota</taxon>
        <taxon>Metazoa</taxon>
        <taxon>Chordata</taxon>
        <taxon>Craniata</taxon>
        <taxon>Vertebrata</taxon>
        <taxon>Euteleostomi</taxon>
        <taxon>Mammalia</taxon>
        <taxon>Eutheria</taxon>
        <taxon>Afrotheria</taxon>
        <taxon>Tenrecidae</taxon>
        <taxon>Tenrecinae</taxon>
        <taxon>Echinops</taxon>
    </lineage>
</organism>
<dbReference type="RefSeq" id="XP_045141732.1">
    <property type="nucleotide sequence ID" value="XM_045285797.1"/>
</dbReference>
<protein>
    <submittedName>
        <fullName evidence="2">Uncharacterized protein LOC123521193</fullName>
    </submittedName>
</protein>
<gene>
    <name evidence="2" type="primary">LOC123521193</name>
</gene>
<keyword evidence="1" id="KW-1185">Reference proteome</keyword>
<reference evidence="2" key="1">
    <citation type="submission" date="2025-08" db="UniProtKB">
        <authorList>
            <consortium name="RefSeq"/>
        </authorList>
    </citation>
    <scope>IDENTIFICATION</scope>
</reference>
<proteinExistence type="predicted"/>
<dbReference type="Proteomes" id="UP000694863">
    <property type="component" value="Unplaced"/>
</dbReference>
<name>A0AC55CNG5_ECHTE</name>
<accession>A0AC55CNG5</accession>
<evidence type="ECO:0000313" key="1">
    <source>
        <dbReference type="Proteomes" id="UP000694863"/>
    </source>
</evidence>
<sequence length="212" mass="22432">MAWKDLLSQFPVALEASNSGLCLLNPVRPLSAGGTVNSPAVCRTELSLPYPVIQDLLHCPADVHSCACKGGSPLPGTFPWETSTCAPWRCHGSGEETVGCPFPKAVPVSTCESVSPAFLSETHAVPELGRLEGGGEELRQPASSLPQPCALCSPSGTLWDRQPCPTLPCMCQPCPLCFKLYRCVQEGRGIIRAGFLKKRASAHGVHEPAASP</sequence>